<dbReference type="PRINTS" id="PR00301">
    <property type="entry name" value="HEATSHOCK70"/>
</dbReference>
<dbReference type="InterPro" id="IPR029047">
    <property type="entry name" value="HSP70_peptide-bd_sf"/>
</dbReference>
<keyword evidence="2 5" id="KW-0547">Nucleotide-binding</keyword>
<reference evidence="6" key="1">
    <citation type="submission" date="2019-08" db="EMBL/GenBank/DDBJ databases">
        <title>The genome of the North American firefly Photinus pyralis.</title>
        <authorList>
            <consortium name="Photinus pyralis genome working group"/>
            <person name="Fallon T.R."/>
            <person name="Sander Lower S.E."/>
            <person name="Weng J.-K."/>
        </authorList>
    </citation>
    <scope>NUCLEOTIDE SEQUENCE</scope>
    <source>
        <strain evidence="6">TRF0915ILg1</strain>
        <tissue evidence="6">Whole body</tissue>
    </source>
</reference>
<dbReference type="Gene3D" id="1.20.1270.10">
    <property type="match status" value="1"/>
</dbReference>
<keyword evidence="3 5" id="KW-0067">ATP-binding</keyword>
<dbReference type="Gene3D" id="3.30.30.30">
    <property type="match status" value="1"/>
</dbReference>
<dbReference type="InterPro" id="IPR018181">
    <property type="entry name" value="Heat_shock_70_CS"/>
</dbReference>
<dbReference type="GO" id="GO:0140662">
    <property type="term" value="F:ATP-dependent protein folding chaperone"/>
    <property type="evidence" value="ECO:0007669"/>
    <property type="project" value="InterPro"/>
</dbReference>
<dbReference type="CDD" id="cd24028">
    <property type="entry name" value="ASKHA_NBD_HSP70_HSPA1-like"/>
    <property type="match status" value="1"/>
</dbReference>
<sequence>MSDDSPAIGIDLGTTYCCVAYTTPNGNVEIIKNQLGHRTTPSYVFFNDDEMLIGKGAKEEVYLTGENVVYDSKRLIGQNFDSANVQRNLKNWPFNVIQGSDNKPLIRITQSLGYVNYKPEDVSAKLLKYIKDAAEERLDCCIKDAVITVPAYFNYHQRTATERAGNLAGLNVLRIINEPTAAALAYVHSSKIRGTKNLLIFDLGGGTFDVSIITADSNKSIVVKATSGNTYLGGRDLDDNLADFIVEELENKYNVSLRIDKDTMRRIRARSEKIKIDLSESKEVQYDILGLIPQTTDAYHKIKREDFERINEKLFQECINIVHDCLKDADMTKSDIDKVLLTGGSSRTPKLQQMLKNLFGDEKLSKGVDPDEAVAHGAAVQAAVLTHDDTKALVPKITDITPLSLGSEIFGDRMRFIIKRNSQIPVTKTADLVTVYDKQESVAFNIYEGERPLVQHNTKIGSCTMNLPPQPPGYPIKLSFHINENGVLEVGATTEDGVYTSLTINYEKQNVQTITDILREAKINETKDNTIADVVELWTDLQSYCVRVKAVCSYDEEKLSAGEKQSILNVAEEVSKWLDNNKVKTGDEKSAILQKRKTIEDVCEPIFSNYNYKIKDMSISEFYKFSKQLQKK</sequence>
<dbReference type="AlphaFoldDB" id="A0A8K0GDX5"/>
<dbReference type="FunFam" id="3.90.640.10:FF:000003">
    <property type="entry name" value="Molecular chaperone DnaK"/>
    <property type="match status" value="1"/>
</dbReference>
<evidence type="ECO:0000256" key="2">
    <source>
        <dbReference type="ARBA" id="ARBA00022741"/>
    </source>
</evidence>
<name>A0A8K0GDX5_IGNLU</name>
<dbReference type="GO" id="GO:0006950">
    <property type="term" value="P:response to stress"/>
    <property type="evidence" value="ECO:0007669"/>
    <property type="project" value="UniProtKB-ARBA"/>
</dbReference>
<comment type="caution">
    <text evidence="6">The sequence shown here is derived from an EMBL/GenBank/DDBJ whole genome shotgun (WGS) entry which is preliminary data.</text>
</comment>
<dbReference type="FunFam" id="3.30.420.40:FF:000046">
    <property type="entry name" value="Chaperone protein HscA"/>
    <property type="match status" value="1"/>
</dbReference>
<dbReference type="EMBL" id="VTPC01006730">
    <property type="protein sequence ID" value="KAF2894718.1"/>
    <property type="molecule type" value="Genomic_DNA"/>
</dbReference>
<dbReference type="Pfam" id="PF00012">
    <property type="entry name" value="HSP70"/>
    <property type="match status" value="1"/>
</dbReference>
<evidence type="ECO:0000256" key="4">
    <source>
        <dbReference type="ARBA" id="ARBA00023186"/>
    </source>
</evidence>
<dbReference type="SUPFAM" id="SSF100934">
    <property type="entry name" value="Heat shock protein 70kD (HSP70), C-terminal subdomain"/>
    <property type="match status" value="1"/>
</dbReference>
<dbReference type="InterPro" id="IPR029048">
    <property type="entry name" value="HSP70_C_sf"/>
</dbReference>
<dbReference type="InterPro" id="IPR013126">
    <property type="entry name" value="Hsp_70_fam"/>
</dbReference>
<dbReference type="InterPro" id="IPR043129">
    <property type="entry name" value="ATPase_NBD"/>
</dbReference>
<dbReference type="PROSITE" id="PS00297">
    <property type="entry name" value="HSP70_1"/>
    <property type="match status" value="1"/>
</dbReference>
<dbReference type="PROSITE" id="PS00329">
    <property type="entry name" value="HSP70_2"/>
    <property type="match status" value="1"/>
</dbReference>
<proteinExistence type="inferred from homology"/>
<dbReference type="Gene3D" id="3.90.640.10">
    <property type="entry name" value="Actin, Chain A, domain 4"/>
    <property type="match status" value="1"/>
</dbReference>
<evidence type="ECO:0000313" key="6">
    <source>
        <dbReference type="EMBL" id="KAF2894718.1"/>
    </source>
</evidence>
<evidence type="ECO:0000313" key="7">
    <source>
        <dbReference type="Proteomes" id="UP000801492"/>
    </source>
</evidence>
<evidence type="ECO:0008006" key="8">
    <source>
        <dbReference type="Google" id="ProtNLM"/>
    </source>
</evidence>
<comment type="similarity">
    <text evidence="1 5">Belongs to the heat shock protein 70 family.</text>
</comment>
<dbReference type="GO" id="GO:0005524">
    <property type="term" value="F:ATP binding"/>
    <property type="evidence" value="ECO:0007669"/>
    <property type="project" value="UniProtKB-KW"/>
</dbReference>
<keyword evidence="4" id="KW-0143">Chaperone</keyword>
<accession>A0A8K0GDX5</accession>
<dbReference type="FunFam" id="3.30.30.30:FF:000001">
    <property type="entry name" value="heat shock 70 kDa protein-like"/>
    <property type="match status" value="1"/>
</dbReference>
<evidence type="ECO:0000256" key="3">
    <source>
        <dbReference type="ARBA" id="ARBA00022840"/>
    </source>
</evidence>
<gene>
    <name evidence="6" type="ORF">ILUMI_11456</name>
</gene>
<dbReference type="Proteomes" id="UP000801492">
    <property type="component" value="Unassembled WGS sequence"/>
</dbReference>
<evidence type="ECO:0000256" key="1">
    <source>
        <dbReference type="ARBA" id="ARBA00007381"/>
    </source>
</evidence>
<evidence type="ECO:0000256" key="5">
    <source>
        <dbReference type="RuleBase" id="RU003322"/>
    </source>
</evidence>
<dbReference type="Gene3D" id="2.60.34.10">
    <property type="entry name" value="Substrate Binding Domain Of DNAk, Chain A, domain 1"/>
    <property type="match status" value="1"/>
</dbReference>
<dbReference type="SUPFAM" id="SSF100920">
    <property type="entry name" value="Heat shock protein 70kD (HSP70), peptide-binding domain"/>
    <property type="match status" value="1"/>
</dbReference>
<dbReference type="SUPFAM" id="SSF53067">
    <property type="entry name" value="Actin-like ATPase domain"/>
    <property type="match status" value="2"/>
</dbReference>
<protein>
    <recommendedName>
        <fullName evidence="8">Heat shock protein 70</fullName>
    </recommendedName>
</protein>
<dbReference type="Gene3D" id="3.30.420.40">
    <property type="match status" value="2"/>
</dbReference>
<keyword evidence="7" id="KW-1185">Reference proteome</keyword>
<organism evidence="6 7">
    <name type="scientific">Ignelater luminosus</name>
    <name type="common">Cucubano</name>
    <name type="synonym">Pyrophorus luminosus</name>
    <dbReference type="NCBI Taxonomy" id="2038154"/>
    <lineage>
        <taxon>Eukaryota</taxon>
        <taxon>Metazoa</taxon>
        <taxon>Ecdysozoa</taxon>
        <taxon>Arthropoda</taxon>
        <taxon>Hexapoda</taxon>
        <taxon>Insecta</taxon>
        <taxon>Pterygota</taxon>
        <taxon>Neoptera</taxon>
        <taxon>Endopterygota</taxon>
        <taxon>Coleoptera</taxon>
        <taxon>Polyphaga</taxon>
        <taxon>Elateriformia</taxon>
        <taxon>Elateroidea</taxon>
        <taxon>Elateridae</taxon>
        <taxon>Agrypninae</taxon>
        <taxon>Pyrophorini</taxon>
        <taxon>Ignelater</taxon>
    </lineage>
</organism>
<dbReference type="OrthoDB" id="6695955at2759"/>
<dbReference type="PANTHER" id="PTHR19375">
    <property type="entry name" value="HEAT SHOCK PROTEIN 70KDA"/>
    <property type="match status" value="1"/>
</dbReference>